<organism evidence="2 3">
    <name type="scientific">Cutaneotrichosporon spelunceum</name>
    <dbReference type="NCBI Taxonomy" id="1672016"/>
    <lineage>
        <taxon>Eukaryota</taxon>
        <taxon>Fungi</taxon>
        <taxon>Dikarya</taxon>
        <taxon>Basidiomycota</taxon>
        <taxon>Agaricomycotina</taxon>
        <taxon>Tremellomycetes</taxon>
        <taxon>Trichosporonales</taxon>
        <taxon>Trichosporonaceae</taxon>
        <taxon>Cutaneotrichosporon</taxon>
    </lineage>
</organism>
<dbReference type="EMBL" id="BTCM01000002">
    <property type="protein sequence ID" value="GMK55698.1"/>
    <property type="molecule type" value="Genomic_DNA"/>
</dbReference>
<name>A0AAD3TS75_9TREE</name>
<feature type="compositionally biased region" description="Basic and acidic residues" evidence="1">
    <location>
        <begin position="153"/>
        <end position="166"/>
    </location>
</feature>
<evidence type="ECO:0008006" key="4">
    <source>
        <dbReference type="Google" id="ProtNLM"/>
    </source>
</evidence>
<feature type="compositionally biased region" description="Basic residues" evidence="1">
    <location>
        <begin position="103"/>
        <end position="114"/>
    </location>
</feature>
<feature type="compositionally biased region" description="Basic and acidic residues" evidence="1">
    <location>
        <begin position="126"/>
        <end position="142"/>
    </location>
</feature>
<evidence type="ECO:0000256" key="1">
    <source>
        <dbReference type="SAM" id="MobiDB-lite"/>
    </source>
</evidence>
<feature type="compositionally biased region" description="Basic and acidic residues" evidence="1">
    <location>
        <begin position="178"/>
        <end position="194"/>
    </location>
</feature>
<dbReference type="Proteomes" id="UP001222932">
    <property type="component" value="Unassembled WGS sequence"/>
</dbReference>
<keyword evidence="3" id="KW-1185">Reference proteome</keyword>
<feature type="region of interest" description="Disordered" evidence="1">
    <location>
        <begin position="35"/>
        <end position="266"/>
    </location>
</feature>
<dbReference type="AlphaFoldDB" id="A0AAD3TS75"/>
<reference evidence="2" key="2">
    <citation type="submission" date="2023-06" db="EMBL/GenBank/DDBJ databases">
        <authorList>
            <person name="Kobayashi Y."/>
            <person name="Kayamori A."/>
            <person name="Aoki K."/>
            <person name="Shiwa Y."/>
            <person name="Fujita N."/>
            <person name="Sugita T."/>
            <person name="Iwasaki W."/>
            <person name="Tanaka N."/>
            <person name="Takashima M."/>
        </authorList>
    </citation>
    <scope>NUCLEOTIDE SEQUENCE</scope>
    <source>
        <strain evidence="2">HIS016</strain>
    </source>
</reference>
<proteinExistence type="predicted"/>
<protein>
    <recommendedName>
        <fullName evidence="4">Zinc knuckle-domain-containing protein</fullName>
    </recommendedName>
</protein>
<dbReference type="Pfam" id="PF13917">
    <property type="entry name" value="zf-CCHC_3"/>
    <property type="match status" value="1"/>
</dbReference>
<evidence type="ECO:0000313" key="3">
    <source>
        <dbReference type="Proteomes" id="UP001222932"/>
    </source>
</evidence>
<feature type="compositionally biased region" description="Basic and acidic residues" evidence="1">
    <location>
        <begin position="212"/>
        <end position="247"/>
    </location>
</feature>
<sequence>MYNRGAPKQLTANRATSSTRCQKCLKTGHFTYECTGSRPYVARPSRTKQLRTGAGLPAGGGRDKPSVELPDEFRSRDGLADRILKAKAEERERLREQEERETRRAKRAKRRRRSSVSGSESESENEEPRRRRRYTSENERGRSHSRTPSIYRRSVEPNRGREERTPRRQYPSDDEGDGVPRRHSEDEGPSRWRDSQSPPRRRRDSVSLSPEPGRDLRSPIPRRRDSPSPAPRRDSRSPPRRRQDSHSRSPRPRRGRYSDSRSPSPP</sequence>
<evidence type="ECO:0000313" key="2">
    <source>
        <dbReference type="EMBL" id="GMK55698.1"/>
    </source>
</evidence>
<accession>A0AAD3TS75</accession>
<comment type="caution">
    <text evidence="2">The sequence shown here is derived from an EMBL/GenBank/DDBJ whole genome shotgun (WGS) entry which is preliminary data.</text>
</comment>
<feature type="compositionally biased region" description="Basic and acidic residues" evidence="1">
    <location>
        <begin position="61"/>
        <end position="102"/>
    </location>
</feature>
<reference evidence="2" key="1">
    <citation type="journal article" date="2023" name="BMC Genomics">
        <title>Chromosome-level genome assemblies of Cutaneotrichosporon spp. (Trichosporonales, Basidiomycota) reveal imbalanced evolution between nucleotide sequences and chromosome synteny.</title>
        <authorList>
            <person name="Kobayashi Y."/>
            <person name="Kayamori A."/>
            <person name="Aoki K."/>
            <person name="Shiwa Y."/>
            <person name="Matsutani M."/>
            <person name="Fujita N."/>
            <person name="Sugita T."/>
            <person name="Iwasaki W."/>
            <person name="Tanaka N."/>
            <person name="Takashima M."/>
        </authorList>
    </citation>
    <scope>NUCLEOTIDE SEQUENCE</scope>
    <source>
        <strain evidence="2">HIS016</strain>
    </source>
</reference>
<gene>
    <name evidence="2" type="ORF">CspeluHIS016_0207540</name>
</gene>